<name>A0A3G1L398_9CAUD</name>
<keyword evidence="2" id="KW-1185">Reference proteome</keyword>
<sequence>MDTLTREAYALSQSRRSIVALWENLNGNISELTDDYCDQYDYSFSSGEISLLSQIKKVQGVDDMTKEEFTELVDHLSKVDPEDWPEDLESIEEIVPDRVYEPVPSYSYSEDPEDFAEEVEGVKVEKMLKGVISTVYRDGVARVVDSEGKPPSEANNFLMNPDGKSFSGVFITAKDAKGKRNKYNFVISEKSDGKWEIKY</sequence>
<reference evidence="1 2" key="1">
    <citation type="journal article" date="2018" name="Environ. Microbiol.">
        <title>Novel phage-host interactions and evolution as revealed by a cyanomyovirus isolated from an estuarine environment.</title>
        <authorList>
            <person name="Xu Y."/>
            <person name="Zhang R."/>
            <person name="Wang N."/>
            <person name="Cai L."/>
            <person name="Tong Y."/>
            <person name="Sun Q."/>
            <person name="Chen F."/>
            <person name="Jiao N."/>
        </authorList>
    </citation>
    <scope>NUCLEOTIDE SEQUENCE [LARGE SCALE GENOMIC DNA]</scope>
</reference>
<accession>A0A3G1L398</accession>
<organism evidence="1 2">
    <name type="scientific">Synechococcus phage S-CBWM1</name>
    <dbReference type="NCBI Taxonomy" id="2053653"/>
    <lineage>
        <taxon>Viruses</taxon>
        <taxon>Duplodnaviria</taxon>
        <taxon>Heunggongvirae</taxon>
        <taxon>Uroviricota</taxon>
        <taxon>Caudoviricetes</taxon>
        <taxon>Aokuangvirus</taxon>
        <taxon>Aokuangvirus SCBWM1</taxon>
    </lineage>
</organism>
<protein>
    <submittedName>
        <fullName evidence="1">Uncharacterized protein</fullName>
    </submittedName>
</protein>
<evidence type="ECO:0000313" key="2">
    <source>
        <dbReference type="Proteomes" id="UP000274731"/>
    </source>
</evidence>
<gene>
    <name evidence="1" type="ORF">SCBWM1_gp2</name>
</gene>
<proteinExistence type="predicted"/>
<evidence type="ECO:0000313" key="1">
    <source>
        <dbReference type="EMBL" id="ATW62686.1"/>
    </source>
</evidence>
<dbReference type="EMBL" id="MG450654">
    <property type="protein sequence ID" value="ATW62686.1"/>
    <property type="molecule type" value="Genomic_DNA"/>
</dbReference>
<dbReference type="Proteomes" id="UP000274731">
    <property type="component" value="Segment"/>
</dbReference>